<keyword evidence="3" id="KW-1185">Reference proteome</keyword>
<evidence type="ECO:0000313" key="2">
    <source>
        <dbReference type="EMBL" id="CAG8802079.1"/>
    </source>
</evidence>
<accession>A0ABN7VWA8</accession>
<dbReference type="EMBL" id="CAJVQB010023516">
    <property type="protein sequence ID" value="CAG8802079.1"/>
    <property type="molecule type" value="Genomic_DNA"/>
</dbReference>
<feature type="compositionally biased region" description="Basic and acidic residues" evidence="1">
    <location>
        <begin position="1"/>
        <end position="16"/>
    </location>
</feature>
<reference evidence="2 3" key="1">
    <citation type="submission" date="2021-06" db="EMBL/GenBank/DDBJ databases">
        <authorList>
            <person name="Kallberg Y."/>
            <person name="Tangrot J."/>
            <person name="Rosling A."/>
        </authorList>
    </citation>
    <scope>NUCLEOTIDE SEQUENCE [LARGE SCALE GENOMIC DNA]</scope>
    <source>
        <strain evidence="2 3">120-4 pot B 10/14</strain>
    </source>
</reference>
<evidence type="ECO:0000256" key="1">
    <source>
        <dbReference type="SAM" id="MobiDB-lite"/>
    </source>
</evidence>
<protein>
    <submittedName>
        <fullName evidence="2">31235_t:CDS:1</fullName>
    </submittedName>
</protein>
<dbReference type="Proteomes" id="UP000789901">
    <property type="component" value="Unassembled WGS sequence"/>
</dbReference>
<comment type="caution">
    <text evidence="2">The sequence shown here is derived from an EMBL/GenBank/DDBJ whole genome shotgun (WGS) entry which is preliminary data.</text>
</comment>
<organism evidence="2 3">
    <name type="scientific">Gigaspora margarita</name>
    <dbReference type="NCBI Taxonomy" id="4874"/>
    <lineage>
        <taxon>Eukaryota</taxon>
        <taxon>Fungi</taxon>
        <taxon>Fungi incertae sedis</taxon>
        <taxon>Mucoromycota</taxon>
        <taxon>Glomeromycotina</taxon>
        <taxon>Glomeromycetes</taxon>
        <taxon>Diversisporales</taxon>
        <taxon>Gigasporaceae</taxon>
        <taxon>Gigaspora</taxon>
    </lineage>
</organism>
<feature type="non-terminal residue" evidence="2">
    <location>
        <position position="50"/>
    </location>
</feature>
<proteinExistence type="predicted"/>
<feature type="region of interest" description="Disordered" evidence="1">
    <location>
        <begin position="1"/>
        <end position="50"/>
    </location>
</feature>
<name>A0ABN7VWA8_GIGMA</name>
<sequence length="50" mass="6084">MKETYQDPYERIKEVDQDQLTISNEIKSQDPTKQDYYPEESKQTILMEQK</sequence>
<evidence type="ECO:0000313" key="3">
    <source>
        <dbReference type="Proteomes" id="UP000789901"/>
    </source>
</evidence>
<gene>
    <name evidence="2" type="ORF">GMARGA_LOCUS23342</name>
</gene>